<evidence type="ECO:0000313" key="2">
    <source>
        <dbReference type="Proteomes" id="UP000236291"/>
    </source>
</evidence>
<name>A0A2K3M628_TRIPR</name>
<reference evidence="1 2" key="1">
    <citation type="journal article" date="2014" name="Am. J. Bot.">
        <title>Genome assembly and annotation for red clover (Trifolium pratense; Fabaceae).</title>
        <authorList>
            <person name="Istvanek J."/>
            <person name="Jaros M."/>
            <person name="Krenek A."/>
            <person name="Repkova J."/>
        </authorList>
    </citation>
    <scope>NUCLEOTIDE SEQUENCE [LARGE SCALE GENOMIC DNA]</scope>
    <source>
        <strain evidence="2">cv. Tatra</strain>
        <tissue evidence="1">Young leaves</tissue>
    </source>
</reference>
<sequence>DVKPKRLRGPTRLLDVWDMAGGDVIIVNLDKYGCPVDDELYYNCIFKLDCVSLTFNNPFPTVNNSHSQRTLSFTTKTLALPKPLSSYTTHSPQPSSHYISTAGSSSLNLPHWNLTHCHLTLLQVLAVVVTSPLSPIPNIDMHDVLFCSAIPTLLAFKRAAEISDVTNELGDLGQEITQGVKSSTRVVRSAEERFRRLTTMIPSSSVRNFYNAAQCT</sequence>
<protein>
    <submittedName>
        <fullName evidence="1">Uncharacterized protein</fullName>
    </submittedName>
</protein>
<reference evidence="1 2" key="2">
    <citation type="journal article" date="2017" name="Front. Plant Sci.">
        <title>Gene Classification and Mining of Molecular Markers Useful in Red Clover (Trifolium pratense) Breeding.</title>
        <authorList>
            <person name="Istvanek J."/>
            <person name="Dluhosova J."/>
            <person name="Dluhos P."/>
            <person name="Patkova L."/>
            <person name="Nedelnik J."/>
            <person name="Repkova J."/>
        </authorList>
    </citation>
    <scope>NUCLEOTIDE SEQUENCE [LARGE SCALE GENOMIC DNA]</scope>
    <source>
        <strain evidence="2">cv. Tatra</strain>
        <tissue evidence="1">Young leaves</tissue>
    </source>
</reference>
<dbReference type="PANTHER" id="PTHR33825">
    <property type="entry name" value="CHITINASE-LIKE PROTEIN"/>
    <property type="match status" value="1"/>
</dbReference>
<dbReference type="ExpressionAtlas" id="A0A2K3M628">
    <property type="expression patterns" value="baseline"/>
</dbReference>
<accession>A0A2K3M628</accession>
<dbReference type="PANTHER" id="PTHR33825:SF5">
    <property type="entry name" value="TRANSMEMBRANE PROTEIN"/>
    <property type="match status" value="1"/>
</dbReference>
<proteinExistence type="predicted"/>
<dbReference type="EMBL" id="ASHM01050592">
    <property type="protein sequence ID" value="PNX86203.1"/>
    <property type="molecule type" value="Genomic_DNA"/>
</dbReference>
<organism evidence="1 2">
    <name type="scientific">Trifolium pratense</name>
    <name type="common">Red clover</name>
    <dbReference type="NCBI Taxonomy" id="57577"/>
    <lineage>
        <taxon>Eukaryota</taxon>
        <taxon>Viridiplantae</taxon>
        <taxon>Streptophyta</taxon>
        <taxon>Embryophyta</taxon>
        <taxon>Tracheophyta</taxon>
        <taxon>Spermatophyta</taxon>
        <taxon>Magnoliopsida</taxon>
        <taxon>eudicotyledons</taxon>
        <taxon>Gunneridae</taxon>
        <taxon>Pentapetalae</taxon>
        <taxon>rosids</taxon>
        <taxon>fabids</taxon>
        <taxon>Fabales</taxon>
        <taxon>Fabaceae</taxon>
        <taxon>Papilionoideae</taxon>
        <taxon>50 kb inversion clade</taxon>
        <taxon>NPAAA clade</taxon>
        <taxon>Hologalegina</taxon>
        <taxon>IRL clade</taxon>
        <taxon>Trifolieae</taxon>
        <taxon>Trifolium</taxon>
    </lineage>
</organism>
<comment type="caution">
    <text evidence="1">The sequence shown here is derived from an EMBL/GenBank/DDBJ whole genome shotgun (WGS) entry which is preliminary data.</text>
</comment>
<dbReference type="Proteomes" id="UP000236291">
    <property type="component" value="Unassembled WGS sequence"/>
</dbReference>
<dbReference type="AlphaFoldDB" id="A0A2K3M628"/>
<evidence type="ECO:0000313" key="1">
    <source>
        <dbReference type="EMBL" id="PNX86203.1"/>
    </source>
</evidence>
<dbReference type="STRING" id="57577.A0A2K3M628"/>
<feature type="non-terminal residue" evidence="1">
    <location>
        <position position="1"/>
    </location>
</feature>
<gene>
    <name evidence="1" type="ORF">L195_g042280</name>
</gene>